<evidence type="ECO:0008006" key="3">
    <source>
        <dbReference type="Google" id="ProtNLM"/>
    </source>
</evidence>
<sequence>MEKDVDRSMKAKWIYGTASLILLGALTTACGSKDETEITGASGSKVTTTTVAQISADSSVKTVPSGAKPAIEATVTQDGRNATITYTTTNFNLSDYKDQKNVQGQGHLHLYVDGKQKAMLTQNAPVKLTNLAVGNHEIRLKLQQNDHTDLNVEKILNIEVKK</sequence>
<keyword evidence="2" id="KW-1185">Reference proteome</keyword>
<dbReference type="Proteomes" id="UP000650466">
    <property type="component" value="Unassembled WGS sequence"/>
</dbReference>
<dbReference type="RefSeq" id="WP_188177901.1">
    <property type="nucleotide sequence ID" value="NZ_JACVVD010000016.1"/>
</dbReference>
<dbReference type="PROSITE" id="PS51257">
    <property type="entry name" value="PROKAR_LIPOPROTEIN"/>
    <property type="match status" value="1"/>
</dbReference>
<evidence type="ECO:0000313" key="2">
    <source>
        <dbReference type="Proteomes" id="UP000650466"/>
    </source>
</evidence>
<organism evidence="1 2">
    <name type="scientific">Paenibacillus sedimenti</name>
    <dbReference type="NCBI Taxonomy" id="2770274"/>
    <lineage>
        <taxon>Bacteria</taxon>
        <taxon>Bacillati</taxon>
        <taxon>Bacillota</taxon>
        <taxon>Bacilli</taxon>
        <taxon>Bacillales</taxon>
        <taxon>Paenibacillaceae</taxon>
        <taxon>Paenibacillus</taxon>
    </lineage>
</organism>
<reference evidence="1" key="1">
    <citation type="submission" date="2020-09" db="EMBL/GenBank/DDBJ databases">
        <title>Draft Genome Sequence of Paenibacillus sp. WST5.</title>
        <authorList>
            <person name="Bao Z."/>
        </authorList>
    </citation>
    <scope>NUCLEOTIDE SEQUENCE</scope>
    <source>
        <strain evidence="1">WST5</strain>
    </source>
</reference>
<dbReference type="EMBL" id="JACVVD010000016">
    <property type="protein sequence ID" value="MBD0384119.1"/>
    <property type="molecule type" value="Genomic_DNA"/>
</dbReference>
<evidence type="ECO:0000313" key="1">
    <source>
        <dbReference type="EMBL" id="MBD0384119.1"/>
    </source>
</evidence>
<comment type="caution">
    <text evidence="1">The sequence shown here is derived from an EMBL/GenBank/DDBJ whole genome shotgun (WGS) entry which is preliminary data.</text>
</comment>
<dbReference type="AlphaFoldDB" id="A0A926KXU5"/>
<proteinExistence type="predicted"/>
<name>A0A926KXU5_9BACL</name>
<gene>
    <name evidence="1" type="ORF">ICC18_29150</name>
</gene>
<accession>A0A926KXU5</accession>
<protein>
    <recommendedName>
        <fullName evidence="3">Lipoprotein</fullName>
    </recommendedName>
</protein>